<gene>
    <name evidence="1" type="ORF">OPT61_g1830</name>
</gene>
<organism evidence="1 2">
    <name type="scientific">Boeremia exigua</name>
    <dbReference type="NCBI Taxonomy" id="749465"/>
    <lineage>
        <taxon>Eukaryota</taxon>
        <taxon>Fungi</taxon>
        <taxon>Dikarya</taxon>
        <taxon>Ascomycota</taxon>
        <taxon>Pezizomycotina</taxon>
        <taxon>Dothideomycetes</taxon>
        <taxon>Pleosporomycetidae</taxon>
        <taxon>Pleosporales</taxon>
        <taxon>Pleosporineae</taxon>
        <taxon>Didymellaceae</taxon>
        <taxon>Boeremia</taxon>
    </lineage>
</organism>
<dbReference type="EMBL" id="JAPHNI010000077">
    <property type="protein sequence ID" value="KAJ8116825.1"/>
    <property type="molecule type" value="Genomic_DNA"/>
</dbReference>
<dbReference type="Proteomes" id="UP001153331">
    <property type="component" value="Unassembled WGS sequence"/>
</dbReference>
<sequence length="298" mass="33424">MSSSQDPTKTPTVTETINEKDTVAETIAYARRTYKGNHPDAKTFEPETSSFKDGTLCDYPFGPLLHSILYEPAQAERDTMAEMKPEAVPQNQDARDTPLARGPDVMHSSNTNPESLRDNSQTEPPAHGLHVTDSTSGAVLDTSFDLRFSGEHEALPQDHFGVCCLETRPTEELTAEGKAARAVCPSYPGNLPPIDSNGERQGDAVRLTSIRAHTVNIDKLAPPAQHPNQRHGLLTFFDLTLGRWMRNKWGFIPNFLLGVLLMLAWKWAWQDWRPWFWTRTPEQQAQWCQTTGAERLLS</sequence>
<comment type="caution">
    <text evidence="1">The sequence shown here is derived from an EMBL/GenBank/DDBJ whole genome shotgun (WGS) entry which is preliminary data.</text>
</comment>
<protein>
    <submittedName>
        <fullName evidence="1">Uncharacterized protein</fullName>
    </submittedName>
</protein>
<accession>A0ACC2INN5</accession>
<evidence type="ECO:0000313" key="1">
    <source>
        <dbReference type="EMBL" id="KAJ8116825.1"/>
    </source>
</evidence>
<name>A0ACC2INN5_9PLEO</name>
<keyword evidence="2" id="KW-1185">Reference proteome</keyword>
<reference evidence="1" key="1">
    <citation type="submission" date="2022-11" db="EMBL/GenBank/DDBJ databases">
        <title>Genome Sequence of Boeremia exigua.</title>
        <authorList>
            <person name="Buettner E."/>
        </authorList>
    </citation>
    <scope>NUCLEOTIDE SEQUENCE</scope>
    <source>
        <strain evidence="1">CU02</strain>
    </source>
</reference>
<proteinExistence type="predicted"/>
<evidence type="ECO:0000313" key="2">
    <source>
        <dbReference type="Proteomes" id="UP001153331"/>
    </source>
</evidence>